<evidence type="ECO:0000313" key="18">
    <source>
        <dbReference type="Proteomes" id="UP000058012"/>
    </source>
</evidence>
<comment type="subcellular location">
    <subcellularLocation>
        <location evidence="1 11">Cell outer membrane</location>
        <topology evidence="1 11">Multi-pass membrane protein</topology>
    </subcellularLocation>
</comment>
<evidence type="ECO:0000256" key="2">
    <source>
        <dbReference type="ARBA" id="ARBA00022448"/>
    </source>
</evidence>
<keyword evidence="8 12" id="KW-0798">TonB box</keyword>
<keyword evidence="4" id="KW-0410">Iron transport</keyword>
<keyword evidence="10 11" id="KW-0998">Cell outer membrane</keyword>
<dbReference type="InterPro" id="IPR039426">
    <property type="entry name" value="TonB-dep_rcpt-like"/>
</dbReference>
<dbReference type="AlphaFoldDB" id="A0A124JTC8"/>
<evidence type="ECO:0000256" key="3">
    <source>
        <dbReference type="ARBA" id="ARBA00022452"/>
    </source>
</evidence>
<gene>
    <name evidence="17" type="ORF">AQZ52_14270</name>
</gene>
<keyword evidence="9 11" id="KW-0472">Membrane</keyword>
<organism evidence="17 18">
    <name type="scientific">Novosphingobium fuchskuhlense</name>
    <dbReference type="NCBI Taxonomy" id="1117702"/>
    <lineage>
        <taxon>Bacteria</taxon>
        <taxon>Pseudomonadati</taxon>
        <taxon>Pseudomonadota</taxon>
        <taxon>Alphaproteobacteria</taxon>
        <taxon>Sphingomonadales</taxon>
        <taxon>Sphingomonadaceae</taxon>
        <taxon>Novosphingobium</taxon>
    </lineage>
</organism>
<evidence type="ECO:0000256" key="8">
    <source>
        <dbReference type="ARBA" id="ARBA00023077"/>
    </source>
</evidence>
<dbReference type="Proteomes" id="UP000058012">
    <property type="component" value="Unassembled WGS sequence"/>
</dbReference>
<dbReference type="SUPFAM" id="SSF56935">
    <property type="entry name" value="Porins"/>
    <property type="match status" value="1"/>
</dbReference>
<comment type="similarity">
    <text evidence="11 12">Belongs to the TonB-dependent receptor family.</text>
</comment>
<feature type="region of interest" description="Disordered" evidence="13">
    <location>
        <begin position="303"/>
        <end position="332"/>
    </location>
</feature>
<comment type="caution">
    <text evidence="17">The sequence shown here is derived from an EMBL/GenBank/DDBJ whole genome shotgun (WGS) entry which is preliminary data.</text>
</comment>
<dbReference type="InterPro" id="IPR000531">
    <property type="entry name" value="Beta-barrel_TonB"/>
</dbReference>
<evidence type="ECO:0000256" key="4">
    <source>
        <dbReference type="ARBA" id="ARBA00022496"/>
    </source>
</evidence>
<evidence type="ECO:0000259" key="16">
    <source>
        <dbReference type="Pfam" id="PF07715"/>
    </source>
</evidence>
<dbReference type="InterPro" id="IPR012910">
    <property type="entry name" value="Plug_dom"/>
</dbReference>
<keyword evidence="18" id="KW-1185">Reference proteome</keyword>
<keyword evidence="2 11" id="KW-0813">Transport</keyword>
<evidence type="ECO:0000256" key="1">
    <source>
        <dbReference type="ARBA" id="ARBA00004571"/>
    </source>
</evidence>
<dbReference type="InterPro" id="IPR036942">
    <property type="entry name" value="Beta-barrel_TonB_sf"/>
</dbReference>
<accession>A0A124JTC8</accession>
<keyword evidence="5 11" id="KW-0812">Transmembrane</keyword>
<evidence type="ECO:0000256" key="14">
    <source>
        <dbReference type="SAM" id="SignalP"/>
    </source>
</evidence>
<dbReference type="Pfam" id="PF00593">
    <property type="entry name" value="TonB_dep_Rec_b-barrel"/>
    <property type="match status" value="1"/>
</dbReference>
<evidence type="ECO:0000256" key="5">
    <source>
        <dbReference type="ARBA" id="ARBA00022692"/>
    </source>
</evidence>
<keyword evidence="14" id="KW-0732">Signal</keyword>
<evidence type="ECO:0000256" key="9">
    <source>
        <dbReference type="ARBA" id="ARBA00023136"/>
    </source>
</evidence>
<dbReference type="PANTHER" id="PTHR32552">
    <property type="entry name" value="FERRICHROME IRON RECEPTOR-RELATED"/>
    <property type="match status" value="1"/>
</dbReference>
<evidence type="ECO:0000256" key="6">
    <source>
        <dbReference type="ARBA" id="ARBA00023004"/>
    </source>
</evidence>
<dbReference type="Pfam" id="PF07715">
    <property type="entry name" value="Plug"/>
    <property type="match status" value="1"/>
</dbReference>
<evidence type="ECO:0000256" key="12">
    <source>
        <dbReference type="RuleBase" id="RU003357"/>
    </source>
</evidence>
<protein>
    <recommendedName>
        <fullName evidence="19">TonB-dependent receptor</fullName>
    </recommendedName>
</protein>
<reference evidence="17 18" key="1">
    <citation type="submission" date="2015-10" db="EMBL/GenBank/DDBJ databases">
        <title>Draft genome sequence of Novosphingobium fuchskuhlense DSM 25065 isolated from a surface water sample of the southwest basin of Lake Grosse Fuchskuhle.</title>
        <authorList>
            <person name="Ruckert C."/>
            <person name="Winkler A."/>
            <person name="Glaeser J."/>
            <person name="Grossart H.-P."/>
            <person name="Kalinowski J."/>
            <person name="Glaeser S."/>
        </authorList>
    </citation>
    <scope>NUCLEOTIDE SEQUENCE [LARGE SCALE GENOMIC DNA]</scope>
    <source>
        <strain evidence="17 18">FNE08-7</strain>
    </source>
</reference>
<evidence type="ECO:0000256" key="10">
    <source>
        <dbReference type="ARBA" id="ARBA00023237"/>
    </source>
</evidence>
<dbReference type="STRING" id="1117702.AQZ52_14270"/>
<evidence type="ECO:0000256" key="13">
    <source>
        <dbReference type="SAM" id="MobiDB-lite"/>
    </source>
</evidence>
<keyword evidence="3 11" id="KW-1134">Transmembrane beta strand</keyword>
<feature type="signal peptide" evidence="14">
    <location>
        <begin position="1"/>
        <end position="18"/>
    </location>
</feature>
<feature type="chain" id="PRO_5007174787" description="TonB-dependent receptor" evidence="14">
    <location>
        <begin position="19"/>
        <end position="795"/>
    </location>
</feature>
<evidence type="ECO:0008006" key="19">
    <source>
        <dbReference type="Google" id="ProtNLM"/>
    </source>
</evidence>
<evidence type="ECO:0000259" key="15">
    <source>
        <dbReference type="Pfam" id="PF00593"/>
    </source>
</evidence>
<feature type="domain" description="TonB-dependent receptor-like beta-barrel" evidence="15">
    <location>
        <begin position="321"/>
        <end position="753"/>
    </location>
</feature>
<feature type="domain" description="TonB-dependent receptor plug" evidence="16">
    <location>
        <begin position="54"/>
        <end position="160"/>
    </location>
</feature>
<evidence type="ECO:0000256" key="11">
    <source>
        <dbReference type="PROSITE-ProRule" id="PRU01360"/>
    </source>
</evidence>
<evidence type="ECO:0000256" key="7">
    <source>
        <dbReference type="ARBA" id="ARBA00023065"/>
    </source>
</evidence>
<sequence length="795" mass="85697">MFSGVAVAALCAASPAIAQEKTKPTTAQDAAKSGDDGRFGGEIIVTATKRAENVQSIPAAVTALGEESLKSAGIVDPTRIGMAVPGVRIGFSGTEARVAIRGARTNNVGPQAQQVVGVFNDGAYVATVGQVMAAYLDVNRIEVLRGPQGTLYGRNTFAGAINIISNEPKFDRISGNAQVTYGDYNRIRGEAALNLPISDTFAIRISALGEKHDGYIINTFLDGPSDDLRNENVQIGRITAKWKPSSSFDATIRYTKYNRDINNDGPYGYTQIGCYQNLGDPSTATGLSATSVYRSGHCFRPGPDSAASTGPTGASKVTDVSPYNISRDGPSRGLAKGDDVNLQFNYDFGPATVSFIGAYNKYRSLSYYDPDYSDGYHYGQYGQDSLNNFFAGYDNDQKSYSTELRVASNGETRFKWLIGGYYFRQSSINDFGYLANGKYTRYNTNIRDSFVSESKAVFANGSFQLIEGLRVSGGIRYNNDSQKLIGGANGGGGNKVLWKAGLEYVPAPDILLYANVSTGYRVGGVNGAQLVAAGAPAVFGPETVTAYEAGFKTQLFDRTLTLNGSLFVNRYRNMQAQSFVSACLDPNNPASCIASEFTSNGGEINSKGAEIEFNWRPGKSFFANGSVSLLDAKFGNYLVSRLNGLGNYQGRQDVTRTNAQIIAAGGTPGLQLRGWRPALAPTLSATLTTGYVFDIDDDNSITPMAQIYYSNKYWSYDYNLPGSDQSAFAKLDLRLTWRNKAKGLTVEGFVENVTNKAVLVRSVIFKPDEANFPTASIQANYGDPRIWGVRVGVSF</sequence>
<evidence type="ECO:0000313" key="17">
    <source>
        <dbReference type="EMBL" id="KUR70042.1"/>
    </source>
</evidence>
<keyword evidence="6" id="KW-0408">Iron</keyword>
<dbReference type="EMBL" id="LLZS01000009">
    <property type="protein sequence ID" value="KUR70042.1"/>
    <property type="molecule type" value="Genomic_DNA"/>
</dbReference>
<dbReference type="GO" id="GO:0006826">
    <property type="term" value="P:iron ion transport"/>
    <property type="evidence" value="ECO:0007669"/>
    <property type="project" value="UniProtKB-KW"/>
</dbReference>
<proteinExistence type="inferred from homology"/>
<dbReference type="GO" id="GO:0009279">
    <property type="term" value="C:cell outer membrane"/>
    <property type="evidence" value="ECO:0007669"/>
    <property type="project" value="UniProtKB-SubCell"/>
</dbReference>
<dbReference type="Gene3D" id="2.40.170.20">
    <property type="entry name" value="TonB-dependent receptor, beta-barrel domain"/>
    <property type="match status" value="1"/>
</dbReference>
<name>A0A124JTC8_9SPHN</name>
<keyword evidence="7" id="KW-0406">Ion transport</keyword>
<dbReference type="PROSITE" id="PS52016">
    <property type="entry name" value="TONB_DEPENDENT_REC_3"/>
    <property type="match status" value="1"/>
</dbReference>
<dbReference type="PANTHER" id="PTHR32552:SF81">
    <property type="entry name" value="TONB-DEPENDENT OUTER MEMBRANE RECEPTOR"/>
    <property type="match status" value="1"/>
</dbReference>